<accession>A0ABT3H4X6</accession>
<proteinExistence type="inferred from homology"/>
<dbReference type="SUPFAM" id="SSF52402">
    <property type="entry name" value="Adenine nucleotide alpha hydrolases-like"/>
    <property type="match status" value="1"/>
</dbReference>
<evidence type="ECO:0000313" key="3">
    <source>
        <dbReference type="EMBL" id="MCW1934859.1"/>
    </source>
</evidence>
<dbReference type="InterPro" id="IPR006016">
    <property type="entry name" value="UspA"/>
</dbReference>
<feature type="domain" description="UspA" evidence="2">
    <location>
        <begin position="156"/>
        <end position="278"/>
    </location>
</feature>
<evidence type="ECO:0000256" key="1">
    <source>
        <dbReference type="ARBA" id="ARBA00008791"/>
    </source>
</evidence>
<keyword evidence="4" id="KW-1185">Reference proteome</keyword>
<comment type="similarity">
    <text evidence="1">Belongs to the universal stress protein A family.</text>
</comment>
<sequence length="279" mass="30217">MDYKSILSFLSSASELDTTLPDAIQFSLSHDAHLTACMLGVDLTPAGGFYMGASPVLLQETLERAQTEAEALEARGRRQLEGQSLRWSVDSAIAQFGGLPMLVGQRARFADLVIQSRPYGADVTPAQEAVIEAALFEGRAPVLVLPHKGLKPDFGKRVMIAWDQSHEALSAVRRAMPLLKAADEVMVVIVDPPAHSTERSDPGGLLTQMLARHGVRAEVAVLAKTLPRISDVLLRHMEDSDASLMVMGAYGRSRLREAILGGPTRDVLEHAERAVLLAH</sequence>
<evidence type="ECO:0000313" key="4">
    <source>
        <dbReference type="Proteomes" id="UP001208938"/>
    </source>
</evidence>
<dbReference type="InterPro" id="IPR006015">
    <property type="entry name" value="Universal_stress_UspA"/>
</dbReference>
<dbReference type="RefSeq" id="WP_264507604.1">
    <property type="nucleotide sequence ID" value="NZ_JAPDFL010000001.1"/>
</dbReference>
<organism evidence="3 4">
    <name type="scientific">Pararhodobacter zhoushanensis</name>
    <dbReference type="NCBI Taxonomy" id="2479545"/>
    <lineage>
        <taxon>Bacteria</taxon>
        <taxon>Pseudomonadati</taxon>
        <taxon>Pseudomonadota</taxon>
        <taxon>Alphaproteobacteria</taxon>
        <taxon>Rhodobacterales</taxon>
        <taxon>Paracoccaceae</taxon>
        <taxon>Pararhodobacter</taxon>
    </lineage>
</organism>
<dbReference type="Pfam" id="PF00582">
    <property type="entry name" value="Usp"/>
    <property type="match status" value="1"/>
</dbReference>
<dbReference type="Gene3D" id="3.40.50.12370">
    <property type="match status" value="1"/>
</dbReference>
<comment type="caution">
    <text evidence="3">The sequence shown here is derived from an EMBL/GenBank/DDBJ whole genome shotgun (WGS) entry which is preliminary data.</text>
</comment>
<evidence type="ECO:0000259" key="2">
    <source>
        <dbReference type="Pfam" id="PF00582"/>
    </source>
</evidence>
<dbReference type="PRINTS" id="PR01438">
    <property type="entry name" value="UNVRSLSTRESS"/>
</dbReference>
<gene>
    <name evidence="3" type="ORF">OKW52_22065</name>
</gene>
<dbReference type="EMBL" id="JAPDFL010000001">
    <property type="protein sequence ID" value="MCW1934859.1"/>
    <property type="molecule type" value="Genomic_DNA"/>
</dbReference>
<dbReference type="CDD" id="cd00293">
    <property type="entry name" value="USP-like"/>
    <property type="match status" value="1"/>
</dbReference>
<dbReference type="Proteomes" id="UP001208938">
    <property type="component" value="Unassembled WGS sequence"/>
</dbReference>
<protein>
    <submittedName>
        <fullName evidence="3">Universal stress protein</fullName>
    </submittedName>
</protein>
<reference evidence="3 4" key="1">
    <citation type="submission" date="2022-10" db="EMBL/GenBank/DDBJ databases">
        <title>Pararhodobacter sp. nov., isolated from marine algae.</title>
        <authorList>
            <person name="Choi B.J."/>
            <person name="Kim J.M."/>
            <person name="Lee J.K."/>
            <person name="Choi D.G."/>
            <person name="Jeon C.O."/>
        </authorList>
    </citation>
    <scope>NUCLEOTIDE SEQUENCE [LARGE SCALE GENOMIC DNA]</scope>
    <source>
        <strain evidence="3 4">ZQ420</strain>
    </source>
</reference>
<name>A0ABT3H4X6_9RHOB</name>